<dbReference type="InterPro" id="IPR032867">
    <property type="entry name" value="DYW_dom"/>
</dbReference>
<dbReference type="FunFam" id="1.25.40.10:FF:000472">
    <property type="entry name" value="Putative pentatricopeptide repeat-containing protein"/>
    <property type="match status" value="1"/>
</dbReference>
<feature type="repeat" description="PPR" evidence="3">
    <location>
        <begin position="70"/>
        <end position="104"/>
    </location>
</feature>
<dbReference type="AlphaFoldDB" id="A0A540M395"/>
<dbReference type="PROSITE" id="PS51375">
    <property type="entry name" value="PPR"/>
    <property type="match status" value="5"/>
</dbReference>
<dbReference type="Pfam" id="PF20431">
    <property type="entry name" value="E_motif"/>
    <property type="match status" value="1"/>
</dbReference>
<keyword evidence="2" id="KW-0677">Repeat</keyword>
<evidence type="ECO:0000256" key="3">
    <source>
        <dbReference type="PROSITE-ProRule" id="PRU00708"/>
    </source>
</evidence>
<feature type="repeat" description="PPR" evidence="3">
    <location>
        <begin position="471"/>
        <end position="506"/>
    </location>
</feature>
<evidence type="ECO:0000256" key="2">
    <source>
        <dbReference type="ARBA" id="ARBA00022737"/>
    </source>
</evidence>
<feature type="repeat" description="PPR" evidence="3">
    <location>
        <begin position="436"/>
        <end position="470"/>
    </location>
</feature>
<comment type="similarity">
    <text evidence="1">Belongs to the PPR family. PCMP-H subfamily.</text>
</comment>
<dbReference type="InterPro" id="IPR011990">
    <property type="entry name" value="TPR-like_helical_dom_sf"/>
</dbReference>
<dbReference type="InterPro" id="IPR046848">
    <property type="entry name" value="E_motif"/>
</dbReference>
<name>A0A540M395_MALBA</name>
<dbReference type="Pfam" id="PF14432">
    <property type="entry name" value="DYW_deaminase"/>
    <property type="match status" value="1"/>
</dbReference>
<feature type="domain" description="DYW" evidence="4">
    <location>
        <begin position="651"/>
        <end position="743"/>
    </location>
</feature>
<keyword evidence="6" id="KW-1185">Reference proteome</keyword>
<evidence type="ECO:0000256" key="1">
    <source>
        <dbReference type="ARBA" id="ARBA00006643"/>
    </source>
</evidence>
<feature type="repeat" description="PPR" evidence="3">
    <location>
        <begin position="203"/>
        <end position="237"/>
    </location>
</feature>
<accession>A0A540M395</accession>
<dbReference type="FunFam" id="1.25.40.10:FF:000366">
    <property type="entry name" value="Pentatricopeptide (PPR) repeat-containing protein"/>
    <property type="match status" value="1"/>
</dbReference>
<dbReference type="FunFam" id="1.25.40.10:FF:000284">
    <property type="entry name" value="Pentatricopeptide repeat-containing protein"/>
    <property type="match status" value="1"/>
</dbReference>
<dbReference type="InterPro" id="IPR002885">
    <property type="entry name" value="PPR_rpt"/>
</dbReference>
<reference evidence="5 6" key="1">
    <citation type="journal article" date="2019" name="G3 (Bethesda)">
        <title>Sequencing of a Wild Apple (Malus baccata) Genome Unravels the Differences Between Cultivated and Wild Apple Species Regarding Disease Resistance and Cold Tolerance.</title>
        <authorList>
            <person name="Chen X."/>
        </authorList>
    </citation>
    <scope>NUCLEOTIDE SEQUENCE [LARGE SCALE GENOMIC DNA]</scope>
    <source>
        <strain evidence="6">cv. Shandingzi</strain>
        <tissue evidence="5">Leaves</tissue>
    </source>
</reference>
<dbReference type="EMBL" id="VIEB01000375">
    <property type="protein sequence ID" value="TQD93156.1"/>
    <property type="molecule type" value="Genomic_DNA"/>
</dbReference>
<evidence type="ECO:0000259" key="4">
    <source>
        <dbReference type="Pfam" id="PF14432"/>
    </source>
</evidence>
<proteinExistence type="inferred from homology"/>
<dbReference type="FunFam" id="1.25.40.10:FF:000442">
    <property type="entry name" value="Pentatricopeptide repeat-containing protein At3g49710"/>
    <property type="match status" value="2"/>
</dbReference>
<organism evidence="5 6">
    <name type="scientific">Malus baccata</name>
    <name type="common">Siberian crab apple</name>
    <name type="synonym">Pyrus baccata</name>
    <dbReference type="NCBI Taxonomy" id="106549"/>
    <lineage>
        <taxon>Eukaryota</taxon>
        <taxon>Viridiplantae</taxon>
        <taxon>Streptophyta</taxon>
        <taxon>Embryophyta</taxon>
        <taxon>Tracheophyta</taxon>
        <taxon>Spermatophyta</taxon>
        <taxon>Magnoliopsida</taxon>
        <taxon>eudicotyledons</taxon>
        <taxon>Gunneridae</taxon>
        <taxon>Pentapetalae</taxon>
        <taxon>rosids</taxon>
        <taxon>fabids</taxon>
        <taxon>Rosales</taxon>
        <taxon>Rosaceae</taxon>
        <taxon>Amygdaloideae</taxon>
        <taxon>Maleae</taxon>
        <taxon>Malus</taxon>
    </lineage>
</organism>
<feature type="repeat" description="PPR" evidence="3">
    <location>
        <begin position="335"/>
        <end position="369"/>
    </location>
</feature>
<dbReference type="NCBIfam" id="TIGR00756">
    <property type="entry name" value="PPR"/>
    <property type="match status" value="7"/>
</dbReference>
<dbReference type="Pfam" id="PF13041">
    <property type="entry name" value="PPR_2"/>
    <property type="match status" value="3"/>
</dbReference>
<sequence length="743" mass="82711">MSFSSNYYCNLLKLCSQAGSHAQAKKLHCHIIKTVTNPETFLLNNLVTTYGRLGNLSYARHVFDQIPHRTLFSWNAILSVYSKSGHISEMQDIFNRMPSRDGVSWNSVISGHASCGFVAGGVKVYSLMLRDGPDNLNRITFSTMLVLSSSQGCVNLGRQLHGQIVKFGFESYVFVGSPLVDMYSKVGLILDAKRVFDSISERNVVMYNTLITGLLRSGLIEESECLFSEMPEKDSISWTTMISGLNQNGAGGKALDKFREMRLQGLSMDQYTFGSVLTACGSLSALEEGKQVHAYIIRTDFIDNIFVGSALVDMYCKCRSIKSAETVFKRMSCKNVVSWTALLVGYGQNGYGEEAVRIFCDMQRSGVEPDDFTLGSVISSCANLASLEEGAQFHGQALASGLKSFVTVSNALVTLYGKCGSIEDSHRLFDEMKIRDEVSWTALVSGYAQFGKAYETIELFERMLAHGLKPDGVTFIGVLSACSRAGLVEKGHQYFEAMVKEHGISPIVDHYTCIIDLLSRAGRLEEAKSFINKMPIRPDAIGWATLLSSCRLHRNMEIGKWAAESLLELEPQNAASYILLSSIYAAKGEWGEVAKLRRGMRDKGARKEPGCSWIKYKNRVHIFSADDQSSPFSDQIYAKLEELNSKMIEEGYEPDMSSVLHDVEESEKMKMLNYHSEKLAIAFGLIFLPPGLTIRVVKNLRVCGDCHNATKYISKITKREILVRDAVRYHLFKDGTCSCGDFW</sequence>
<dbReference type="Gene3D" id="1.25.40.10">
    <property type="entry name" value="Tetratricopeptide repeat domain"/>
    <property type="match status" value="5"/>
</dbReference>
<comment type="caution">
    <text evidence="5">The sequence shown here is derived from an EMBL/GenBank/DDBJ whole genome shotgun (WGS) entry which is preliminary data.</text>
</comment>
<dbReference type="PANTHER" id="PTHR47926:SF511">
    <property type="entry name" value="PENTATRICOPEPTIDE REPEAT-CONTAINING PROTEIN"/>
    <property type="match status" value="1"/>
</dbReference>
<dbReference type="Pfam" id="PF01535">
    <property type="entry name" value="PPR"/>
    <property type="match status" value="5"/>
</dbReference>
<dbReference type="PANTHER" id="PTHR47926">
    <property type="entry name" value="PENTATRICOPEPTIDE REPEAT-CONTAINING PROTEIN"/>
    <property type="match status" value="1"/>
</dbReference>
<dbReference type="GO" id="GO:0009451">
    <property type="term" value="P:RNA modification"/>
    <property type="evidence" value="ECO:0007669"/>
    <property type="project" value="InterPro"/>
</dbReference>
<dbReference type="InterPro" id="IPR046960">
    <property type="entry name" value="PPR_At4g14850-like_plant"/>
</dbReference>
<protein>
    <recommendedName>
        <fullName evidence="4">DYW domain-containing protein</fullName>
    </recommendedName>
</protein>
<gene>
    <name evidence="5" type="ORF">C1H46_021249</name>
</gene>
<dbReference type="GO" id="GO:0008270">
    <property type="term" value="F:zinc ion binding"/>
    <property type="evidence" value="ECO:0007669"/>
    <property type="project" value="InterPro"/>
</dbReference>
<evidence type="ECO:0000313" key="6">
    <source>
        <dbReference type="Proteomes" id="UP000315295"/>
    </source>
</evidence>
<dbReference type="Proteomes" id="UP000315295">
    <property type="component" value="Unassembled WGS sequence"/>
</dbReference>
<evidence type="ECO:0000313" key="5">
    <source>
        <dbReference type="EMBL" id="TQD93156.1"/>
    </source>
</evidence>
<dbReference type="GO" id="GO:0003723">
    <property type="term" value="F:RNA binding"/>
    <property type="evidence" value="ECO:0007669"/>
    <property type="project" value="InterPro"/>
</dbReference>